<comment type="caution">
    <text evidence="2">The sequence shown here is derived from an EMBL/GenBank/DDBJ whole genome shotgun (WGS) entry which is preliminary data.</text>
</comment>
<dbReference type="GO" id="GO:0008270">
    <property type="term" value="F:zinc ion binding"/>
    <property type="evidence" value="ECO:0007669"/>
    <property type="project" value="InterPro"/>
</dbReference>
<dbReference type="AlphaFoldDB" id="A0A3D3R5X2"/>
<feature type="domain" description="Cobalamin-independent methionine synthase MetE N-terminal" evidence="1">
    <location>
        <begin position="4"/>
        <end position="184"/>
    </location>
</feature>
<dbReference type="SUPFAM" id="SSF51726">
    <property type="entry name" value="UROD/MetE-like"/>
    <property type="match status" value="1"/>
</dbReference>
<gene>
    <name evidence="2" type="ORF">DIT97_14610</name>
</gene>
<evidence type="ECO:0000313" key="3">
    <source>
        <dbReference type="Proteomes" id="UP000263642"/>
    </source>
</evidence>
<accession>A0A3D3R5X2</accession>
<evidence type="ECO:0000313" key="2">
    <source>
        <dbReference type="EMBL" id="HCO24205.1"/>
    </source>
</evidence>
<name>A0A3D3R5X2_9PLAN</name>
<evidence type="ECO:0000259" key="1">
    <source>
        <dbReference type="Pfam" id="PF08267"/>
    </source>
</evidence>
<keyword evidence="2" id="KW-0808">Transferase</keyword>
<reference evidence="2 3" key="1">
    <citation type="journal article" date="2018" name="Nat. Biotechnol.">
        <title>A standardized bacterial taxonomy based on genome phylogeny substantially revises the tree of life.</title>
        <authorList>
            <person name="Parks D.H."/>
            <person name="Chuvochina M."/>
            <person name="Waite D.W."/>
            <person name="Rinke C."/>
            <person name="Skarshewski A."/>
            <person name="Chaumeil P.A."/>
            <person name="Hugenholtz P."/>
        </authorList>
    </citation>
    <scope>NUCLEOTIDE SEQUENCE [LARGE SCALE GENOMIC DNA]</scope>
    <source>
        <strain evidence="2">UBA9375</strain>
    </source>
</reference>
<dbReference type="InterPro" id="IPR013215">
    <property type="entry name" value="Cbl-indep_Met_Synth_N"/>
</dbReference>
<dbReference type="GO" id="GO:0008652">
    <property type="term" value="P:amino acid biosynthetic process"/>
    <property type="evidence" value="ECO:0007669"/>
    <property type="project" value="InterPro"/>
</dbReference>
<proteinExistence type="predicted"/>
<sequence>MAIATNLGFPRIGAHRELKRAVEKFWSEKISEAELQQIGRDLREINWKLQQTAGIEQIPSNDFSFYDQVLDTTALVGAIPTRFQWTSDAVDLTTYFAMARGGNGGKSVNATTAGVAALEMTKWFDTNYHYLVPEFKPNQQFQLASTKVIDEFLEAKALGIETRPVLLGPVSFLLLGKSGTAGFDCLSL</sequence>
<keyword evidence="2" id="KW-0489">Methyltransferase</keyword>
<dbReference type="Proteomes" id="UP000263642">
    <property type="component" value="Unassembled WGS sequence"/>
</dbReference>
<feature type="non-terminal residue" evidence="2">
    <location>
        <position position="188"/>
    </location>
</feature>
<dbReference type="EMBL" id="DQAY01000083">
    <property type="protein sequence ID" value="HCO24205.1"/>
    <property type="molecule type" value="Genomic_DNA"/>
</dbReference>
<dbReference type="InterPro" id="IPR038071">
    <property type="entry name" value="UROD/MetE-like_sf"/>
</dbReference>
<dbReference type="GO" id="GO:0032259">
    <property type="term" value="P:methylation"/>
    <property type="evidence" value="ECO:0007669"/>
    <property type="project" value="UniProtKB-KW"/>
</dbReference>
<organism evidence="2 3">
    <name type="scientific">Gimesia maris</name>
    <dbReference type="NCBI Taxonomy" id="122"/>
    <lineage>
        <taxon>Bacteria</taxon>
        <taxon>Pseudomonadati</taxon>
        <taxon>Planctomycetota</taxon>
        <taxon>Planctomycetia</taxon>
        <taxon>Planctomycetales</taxon>
        <taxon>Planctomycetaceae</taxon>
        <taxon>Gimesia</taxon>
    </lineage>
</organism>
<dbReference type="GO" id="GO:0003871">
    <property type="term" value="F:5-methyltetrahydropteroyltriglutamate-homocysteine S-methyltransferase activity"/>
    <property type="evidence" value="ECO:0007669"/>
    <property type="project" value="InterPro"/>
</dbReference>
<dbReference type="Gene3D" id="3.20.20.210">
    <property type="match status" value="1"/>
</dbReference>
<dbReference type="Pfam" id="PF08267">
    <property type="entry name" value="Meth_synt_1"/>
    <property type="match status" value="1"/>
</dbReference>
<dbReference type="PANTHER" id="PTHR30519">
    <property type="entry name" value="5-METHYLTETRAHYDROPTEROYLTRIGLUTAMATE--HOMOCYSTEINE METHYLTRANSFERASE"/>
    <property type="match status" value="1"/>
</dbReference>
<protein>
    <submittedName>
        <fullName evidence="2">5-methyltetrahydropteroyltriglutamate--homocysteine S-methyltransferase</fullName>
    </submittedName>
</protein>